<protein>
    <recommendedName>
        <fullName evidence="2">DUF5689 domain-containing protein</fullName>
    </recommendedName>
</protein>
<feature type="domain" description="DUF5689" evidence="2">
    <location>
        <begin position="55"/>
        <end position="175"/>
    </location>
</feature>
<dbReference type="InterPro" id="IPR036700">
    <property type="entry name" value="BOBF_sf"/>
</dbReference>
<organism evidence="3 4">
    <name type="scientific">Candidatus Buchananbacteria bacterium RBG_13_36_9</name>
    <dbReference type="NCBI Taxonomy" id="1797530"/>
    <lineage>
        <taxon>Bacteria</taxon>
        <taxon>Candidatus Buchananiibacteriota</taxon>
    </lineage>
</organism>
<accession>A0A1G1XMG0</accession>
<dbReference type="EMBL" id="MHHZ01000020">
    <property type="protein sequence ID" value="OGY41325.1"/>
    <property type="molecule type" value="Genomic_DNA"/>
</dbReference>
<name>A0A1G1XMG0_9BACT</name>
<keyword evidence="1" id="KW-0472">Membrane</keyword>
<dbReference type="SUPFAM" id="SSF101756">
    <property type="entry name" value="Hypothetical protein YgiW"/>
    <property type="match status" value="1"/>
</dbReference>
<dbReference type="Proteomes" id="UP000176498">
    <property type="component" value="Unassembled WGS sequence"/>
</dbReference>
<evidence type="ECO:0000313" key="4">
    <source>
        <dbReference type="Proteomes" id="UP000176498"/>
    </source>
</evidence>
<gene>
    <name evidence="3" type="ORF">A2Y82_03910</name>
</gene>
<sequence>MLEDIRRIDKDTKVITRGVVSVLPNTFGKTIMYLAGSGIQLYMSKANWPGLKIGDLVEINGTLSEAYGETRIKLADQSAIKILETQSPPEPKEIKISEIGEEIEGYLVKISGQLIEKNGQKFFVQDDTGEATVYLKQNAKITKNNFSEGDQLEVTGIVSQNNDLYQILPRSDEDIQKEIAIVPAEQTNILENKTSREILKYLIVTAVFLVLGFAIVINKIKKKN</sequence>
<evidence type="ECO:0000256" key="1">
    <source>
        <dbReference type="SAM" id="Phobius"/>
    </source>
</evidence>
<keyword evidence="1" id="KW-0812">Transmembrane</keyword>
<evidence type="ECO:0000259" key="2">
    <source>
        <dbReference type="Pfam" id="PF18942"/>
    </source>
</evidence>
<dbReference type="Gene3D" id="2.40.50.200">
    <property type="entry name" value="Bacterial OB-fold"/>
    <property type="match status" value="1"/>
</dbReference>
<proteinExistence type="predicted"/>
<dbReference type="Pfam" id="PF18942">
    <property type="entry name" value="DUF5689"/>
    <property type="match status" value="1"/>
</dbReference>
<feature type="transmembrane region" description="Helical" evidence="1">
    <location>
        <begin position="198"/>
        <end position="217"/>
    </location>
</feature>
<evidence type="ECO:0000313" key="3">
    <source>
        <dbReference type="EMBL" id="OGY41325.1"/>
    </source>
</evidence>
<dbReference type="AlphaFoldDB" id="A0A1G1XMG0"/>
<reference evidence="3 4" key="1">
    <citation type="journal article" date="2016" name="Nat. Commun.">
        <title>Thousands of microbial genomes shed light on interconnected biogeochemical processes in an aquifer system.</title>
        <authorList>
            <person name="Anantharaman K."/>
            <person name="Brown C.T."/>
            <person name="Hug L.A."/>
            <person name="Sharon I."/>
            <person name="Castelle C.J."/>
            <person name="Probst A.J."/>
            <person name="Thomas B.C."/>
            <person name="Singh A."/>
            <person name="Wilkins M.J."/>
            <person name="Karaoz U."/>
            <person name="Brodie E.L."/>
            <person name="Williams K.H."/>
            <person name="Hubbard S.S."/>
            <person name="Banfield J.F."/>
        </authorList>
    </citation>
    <scope>NUCLEOTIDE SEQUENCE [LARGE SCALE GENOMIC DNA]</scope>
</reference>
<comment type="caution">
    <text evidence="3">The sequence shown here is derived from an EMBL/GenBank/DDBJ whole genome shotgun (WGS) entry which is preliminary data.</text>
</comment>
<dbReference type="InterPro" id="IPR043744">
    <property type="entry name" value="DUF5689"/>
</dbReference>
<keyword evidence="1" id="KW-1133">Transmembrane helix</keyword>